<accession>A0ABP8LWY4</accession>
<evidence type="ECO:0000256" key="4">
    <source>
        <dbReference type="PROSITE-ProRule" id="PRU00433"/>
    </source>
</evidence>
<evidence type="ECO:0000313" key="7">
    <source>
        <dbReference type="Proteomes" id="UP001501508"/>
    </source>
</evidence>
<keyword evidence="7" id="KW-1185">Reference proteome</keyword>
<dbReference type="RefSeq" id="WP_345027996.1">
    <property type="nucleotide sequence ID" value="NZ_BAABEY010000018.1"/>
</dbReference>
<dbReference type="InterPro" id="IPR036909">
    <property type="entry name" value="Cyt_c-like_dom_sf"/>
</dbReference>
<dbReference type="Pfam" id="PF13442">
    <property type="entry name" value="Cytochrome_CBB3"/>
    <property type="match status" value="1"/>
</dbReference>
<protein>
    <recommendedName>
        <fullName evidence="5">Cytochrome c domain-containing protein</fullName>
    </recommendedName>
</protein>
<keyword evidence="1 4" id="KW-0349">Heme</keyword>
<dbReference type="InterPro" id="IPR051459">
    <property type="entry name" value="Cytochrome_c-type_DH"/>
</dbReference>
<sequence>MKVPVNWMLALSVASVFGCISREAIKREQYFVEGERLYGVYCANCHQANGEGMANLYPPLHFPGDKKRFIQIVKHGLEGEITVNGVSYNRPMPANPGLQELDIAEITTYVYNKWGKETSYTPIDTVKKTLRDFKQSDLR</sequence>
<evidence type="ECO:0000256" key="3">
    <source>
        <dbReference type="ARBA" id="ARBA00023004"/>
    </source>
</evidence>
<name>A0ABP8LWY4_9BACT</name>
<dbReference type="Proteomes" id="UP001501508">
    <property type="component" value="Unassembled WGS sequence"/>
</dbReference>
<evidence type="ECO:0000313" key="6">
    <source>
        <dbReference type="EMBL" id="GAA4437568.1"/>
    </source>
</evidence>
<dbReference type="Gene3D" id="1.10.760.10">
    <property type="entry name" value="Cytochrome c-like domain"/>
    <property type="match status" value="1"/>
</dbReference>
<dbReference type="SUPFAM" id="SSF46626">
    <property type="entry name" value="Cytochrome c"/>
    <property type="match status" value="1"/>
</dbReference>
<evidence type="ECO:0000256" key="1">
    <source>
        <dbReference type="ARBA" id="ARBA00022617"/>
    </source>
</evidence>
<feature type="domain" description="Cytochrome c" evidence="5">
    <location>
        <begin position="29"/>
        <end position="114"/>
    </location>
</feature>
<dbReference type="PROSITE" id="PS51257">
    <property type="entry name" value="PROKAR_LIPOPROTEIN"/>
    <property type="match status" value="1"/>
</dbReference>
<keyword evidence="3 4" id="KW-0408">Iron</keyword>
<keyword evidence="2 4" id="KW-0479">Metal-binding</keyword>
<evidence type="ECO:0000259" key="5">
    <source>
        <dbReference type="PROSITE" id="PS51007"/>
    </source>
</evidence>
<dbReference type="EMBL" id="BAABEY010000018">
    <property type="protein sequence ID" value="GAA4437568.1"/>
    <property type="molecule type" value="Genomic_DNA"/>
</dbReference>
<evidence type="ECO:0000256" key="2">
    <source>
        <dbReference type="ARBA" id="ARBA00022723"/>
    </source>
</evidence>
<gene>
    <name evidence="6" type="ORF">GCM10023091_16980</name>
</gene>
<reference evidence="7" key="1">
    <citation type="journal article" date="2019" name="Int. J. Syst. Evol. Microbiol.">
        <title>The Global Catalogue of Microorganisms (GCM) 10K type strain sequencing project: providing services to taxonomists for standard genome sequencing and annotation.</title>
        <authorList>
            <consortium name="The Broad Institute Genomics Platform"/>
            <consortium name="The Broad Institute Genome Sequencing Center for Infectious Disease"/>
            <person name="Wu L."/>
            <person name="Ma J."/>
        </authorList>
    </citation>
    <scope>NUCLEOTIDE SEQUENCE [LARGE SCALE GENOMIC DNA]</scope>
    <source>
        <strain evidence="7">JCM 31920</strain>
    </source>
</reference>
<comment type="caution">
    <text evidence="6">The sequence shown here is derived from an EMBL/GenBank/DDBJ whole genome shotgun (WGS) entry which is preliminary data.</text>
</comment>
<dbReference type="PANTHER" id="PTHR35008:SF8">
    <property type="entry name" value="ALCOHOL DEHYDROGENASE CYTOCHROME C SUBUNIT"/>
    <property type="match status" value="1"/>
</dbReference>
<proteinExistence type="predicted"/>
<dbReference type="InterPro" id="IPR009056">
    <property type="entry name" value="Cyt_c-like_dom"/>
</dbReference>
<organism evidence="6 7">
    <name type="scientific">Ravibacter arvi</name>
    <dbReference type="NCBI Taxonomy" id="2051041"/>
    <lineage>
        <taxon>Bacteria</taxon>
        <taxon>Pseudomonadati</taxon>
        <taxon>Bacteroidota</taxon>
        <taxon>Cytophagia</taxon>
        <taxon>Cytophagales</taxon>
        <taxon>Spirosomataceae</taxon>
        <taxon>Ravibacter</taxon>
    </lineage>
</organism>
<dbReference type="PROSITE" id="PS51007">
    <property type="entry name" value="CYTC"/>
    <property type="match status" value="1"/>
</dbReference>
<dbReference type="PANTHER" id="PTHR35008">
    <property type="entry name" value="BLL4482 PROTEIN-RELATED"/>
    <property type="match status" value="1"/>
</dbReference>